<dbReference type="AlphaFoldDB" id="A0A8J2NN49"/>
<keyword evidence="2 5" id="KW-0812">Transmembrane</keyword>
<dbReference type="GO" id="GO:0006820">
    <property type="term" value="P:monoatomic anion transport"/>
    <property type="evidence" value="ECO:0007669"/>
    <property type="project" value="TreeGrafter"/>
</dbReference>
<dbReference type="GO" id="GO:0016020">
    <property type="term" value="C:membrane"/>
    <property type="evidence" value="ECO:0007669"/>
    <property type="project" value="UniProtKB-SubCell"/>
</dbReference>
<protein>
    <submittedName>
        <fullName evidence="6">Uncharacterized protein</fullName>
    </submittedName>
</protein>
<dbReference type="InterPro" id="IPR050382">
    <property type="entry name" value="MFS_Na/Anion_cotransporter"/>
</dbReference>
<reference evidence="6" key="1">
    <citation type="submission" date="2021-06" db="EMBL/GenBank/DDBJ databases">
        <authorList>
            <person name="Hodson N. C."/>
            <person name="Mongue J. A."/>
            <person name="Jaron S. K."/>
        </authorList>
    </citation>
    <scope>NUCLEOTIDE SEQUENCE</scope>
</reference>
<evidence type="ECO:0000256" key="3">
    <source>
        <dbReference type="ARBA" id="ARBA00022989"/>
    </source>
</evidence>
<dbReference type="OrthoDB" id="2985014at2759"/>
<evidence type="ECO:0000256" key="1">
    <source>
        <dbReference type="ARBA" id="ARBA00004141"/>
    </source>
</evidence>
<dbReference type="GO" id="GO:0022857">
    <property type="term" value="F:transmembrane transporter activity"/>
    <property type="evidence" value="ECO:0007669"/>
    <property type="project" value="TreeGrafter"/>
</dbReference>
<evidence type="ECO:0000256" key="4">
    <source>
        <dbReference type="ARBA" id="ARBA00023136"/>
    </source>
</evidence>
<feature type="non-terminal residue" evidence="6">
    <location>
        <position position="1"/>
    </location>
</feature>
<comment type="caution">
    <text evidence="6">The sequence shown here is derived from an EMBL/GenBank/DDBJ whole genome shotgun (WGS) entry which is preliminary data.</text>
</comment>
<dbReference type="PANTHER" id="PTHR11662">
    <property type="entry name" value="SOLUTE CARRIER FAMILY 17"/>
    <property type="match status" value="1"/>
</dbReference>
<name>A0A8J2NN49_9HEXA</name>
<evidence type="ECO:0000313" key="7">
    <source>
        <dbReference type="Proteomes" id="UP000708208"/>
    </source>
</evidence>
<keyword evidence="7" id="KW-1185">Reference proteome</keyword>
<dbReference type="PANTHER" id="PTHR11662:SF399">
    <property type="entry name" value="FI19708P1-RELATED"/>
    <property type="match status" value="1"/>
</dbReference>
<comment type="subcellular location">
    <subcellularLocation>
        <location evidence="1">Membrane</location>
        <topology evidence="1">Multi-pass membrane protein</topology>
    </subcellularLocation>
</comment>
<evidence type="ECO:0000256" key="2">
    <source>
        <dbReference type="ARBA" id="ARBA00022692"/>
    </source>
</evidence>
<organism evidence="6 7">
    <name type="scientific">Allacma fusca</name>
    <dbReference type="NCBI Taxonomy" id="39272"/>
    <lineage>
        <taxon>Eukaryota</taxon>
        <taxon>Metazoa</taxon>
        <taxon>Ecdysozoa</taxon>
        <taxon>Arthropoda</taxon>
        <taxon>Hexapoda</taxon>
        <taxon>Collembola</taxon>
        <taxon>Symphypleona</taxon>
        <taxon>Sminthuridae</taxon>
        <taxon>Allacma</taxon>
    </lineage>
</organism>
<dbReference type="Proteomes" id="UP000708208">
    <property type="component" value="Unassembled WGS sequence"/>
</dbReference>
<dbReference type="EMBL" id="CAJVCH010033676">
    <property type="protein sequence ID" value="CAG7714151.1"/>
    <property type="molecule type" value="Genomic_DNA"/>
</dbReference>
<sequence length="52" mass="6281">MLLTELPIYMKHILNYDLQSNGFLSALPYLCMWIFSVFYGYVADIFLRKKWL</sequence>
<proteinExistence type="predicted"/>
<gene>
    <name evidence="6" type="ORF">AFUS01_LOCUS5301</name>
</gene>
<feature type="transmembrane region" description="Helical" evidence="5">
    <location>
        <begin position="26"/>
        <end position="47"/>
    </location>
</feature>
<evidence type="ECO:0000256" key="5">
    <source>
        <dbReference type="SAM" id="Phobius"/>
    </source>
</evidence>
<keyword evidence="4 5" id="KW-0472">Membrane</keyword>
<accession>A0A8J2NN49</accession>
<evidence type="ECO:0000313" key="6">
    <source>
        <dbReference type="EMBL" id="CAG7714151.1"/>
    </source>
</evidence>
<keyword evidence="3 5" id="KW-1133">Transmembrane helix</keyword>